<dbReference type="InterPro" id="IPR025997">
    <property type="entry name" value="SBP_2_dom"/>
</dbReference>
<dbReference type="InterPro" id="IPR018062">
    <property type="entry name" value="HTH_AraC-typ_CS"/>
</dbReference>
<name>A0A399D784_9BACT</name>
<comment type="catalytic activity">
    <reaction evidence="1">
        <text>ATP + protein L-histidine = ADP + protein N-phospho-L-histidine.</text>
        <dbReference type="EC" id="2.7.13.3"/>
    </reaction>
</comment>
<dbReference type="SUPFAM" id="SSF46689">
    <property type="entry name" value="Homeodomain-like"/>
    <property type="match status" value="1"/>
</dbReference>
<dbReference type="Pfam" id="PF00072">
    <property type="entry name" value="Response_reg"/>
    <property type="match status" value="1"/>
</dbReference>
<dbReference type="Pfam" id="PF00512">
    <property type="entry name" value="HisKA"/>
    <property type="match status" value="1"/>
</dbReference>
<evidence type="ECO:0000256" key="11">
    <source>
        <dbReference type="ARBA" id="ARBA00023163"/>
    </source>
</evidence>
<dbReference type="AlphaFoldDB" id="A0A399D784"/>
<dbReference type="CDD" id="cd00075">
    <property type="entry name" value="HATPase"/>
    <property type="match status" value="1"/>
</dbReference>
<feature type="modified residue" description="4-aspartylphosphate" evidence="12">
    <location>
        <position position="682"/>
    </location>
</feature>
<dbReference type="InterPro" id="IPR009057">
    <property type="entry name" value="Homeodomain-like_sf"/>
</dbReference>
<keyword evidence="9" id="KW-0805">Transcription regulation</keyword>
<comment type="caution">
    <text evidence="18">The sequence shown here is derived from an EMBL/GenBank/DDBJ whole genome shotgun (WGS) entry which is preliminary data.</text>
</comment>
<dbReference type="PROSITE" id="PS50110">
    <property type="entry name" value="RESPONSE_REGULATORY"/>
    <property type="match status" value="1"/>
</dbReference>
<dbReference type="Gene3D" id="3.30.565.10">
    <property type="entry name" value="Histidine kinase-like ATPase, C-terminal domain"/>
    <property type="match status" value="1"/>
</dbReference>
<evidence type="ECO:0000256" key="2">
    <source>
        <dbReference type="ARBA" id="ARBA00012438"/>
    </source>
</evidence>
<evidence type="ECO:0000313" key="18">
    <source>
        <dbReference type="EMBL" id="RIH66998.1"/>
    </source>
</evidence>
<dbReference type="PROSITE" id="PS00041">
    <property type="entry name" value="HTH_ARAC_FAMILY_1"/>
    <property type="match status" value="1"/>
</dbReference>
<proteinExistence type="predicted"/>
<dbReference type="GO" id="GO:0000155">
    <property type="term" value="F:phosphorelay sensor kinase activity"/>
    <property type="evidence" value="ECO:0007669"/>
    <property type="project" value="InterPro"/>
</dbReference>
<dbReference type="SUPFAM" id="SSF47384">
    <property type="entry name" value="Homodimeric domain of signal transducing histidine kinase"/>
    <property type="match status" value="1"/>
</dbReference>
<dbReference type="CDD" id="cd06308">
    <property type="entry name" value="PBP1_sensor_kinase-like"/>
    <property type="match status" value="1"/>
</dbReference>
<dbReference type="SMART" id="SM00387">
    <property type="entry name" value="HATPase_c"/>
    <property type="match status" value="1"/>
</dbReference>
<evidence type="ECO:0000256" key="4">
    <source>
        <dbReference type="ARBA" id="ARBA00022679"/>
    </source>
</evidence>
<protein>
    <recommendedName>
        <fullName evidence="2">histidine kinase</fullName>
        <ecNumber evidence="2">2.7.13.3</ecNumber>
    </recommendedName>
</protein>
<evidence type="ECO:0000256" key="9">
    <source>
        <dbReference type="ARBA" id="ARBA00023015"/>
    </source>
</evidence>
<evidence type="ECO:0000256" key="14">
    <source>
        <dbReference type="SAM" id="Phobius"/>
    </source>
</evidence>
<feature type="transmembrane region" description="Helical" evidence="14">
    <location>
        <begin position="291"/>
        <end position="314"/>
    </location>
</feature>
<dbReference type="Gene3D" id="1.10.10.60">
    <property type="entry name" value="Homeodomain-like"/>
    <property type="match status" value="2"/>
</dbReference>
<keyword evidence="10" id="KW-0238">DNA-binding</keyword>
<dbReference type="Pfam" id="PF13407">
    <property type="entry name" value="Peripla_BP_4"/>
    <property type="match status" value="1"/>
</dbReference>
<dbReference type="Gene3D" id="6.10.250.850">
    <property type="match status" value="1"/>
</dbReference>
<dbReference type="InterPro" id="IPR004358">
    <property type="entry name" value="Sig_transdc_His_kin-like_C"/>
</dbReference>
<dbReference type="SUPFAM" id="SSF55874">
    <property type="entry name" value="ATPase domain of HSP90 chaperone/DNA topoisomerase II/histidine kinase"/>
    <property type="match status" value="1"/>
</dbReference>
<sequence length="883" mass="101009">MQIELSFHPEMELYIKDAKEDNQTQIEQIESFLQEGIDLLIVSPNESAPITPIVEKVFDSGIPVIVVDRKIESNKYTAYIGGDNYRIGQEAGKYTVELLKGKGKILEISGLEGSSPATERRKGFEDVISNYPEINIVFSASGEWNEEGAREAMQKVLKTEKDFDLVFAHNDVMAREAYKVAYEQGIQKDLFFLGIDGLPGVGGGIEAIINGKLDATFLYPTGGEEAIQTAYKILNQQPFVRDNVMQTIVIDSNNAQVLKLQSEQIEALQQKIEAQRSVLDLQISRYQSQRLMLLLAITLLVMIVILAIVILNAFRNKKMANEKLEVQNREIEKQNTAILKQRDELIKISEQLEEATQAKLRFFTNISHEFRTPLTLIKGPLENMMESSQYSEMHQNQFRLMHQNTIRLMRLVNQLMDFRKLENKKMDLVASENDLILFLKEIEESFSSLAQSRNIRFSFISEEEHLFVWFDRDKMDKVFFNILSNAYKFTSDGGEISITLKKHRSQTPGINPDEVQIIISDTGTGIATKHLDKIFDRFYQVGKSQTFNGTGLGLSLSKEFIEIHHGRIKVESDEGKGTTFYIYLPLGNQHLRPEEMVAEETIPKHLLNYHVSTPKLVTSPGDIENKMNQAEKPLILLVEDMADVRDFIRFSLGNKYQIVEAANGKSGIEMALKEEPDLIISDVMMPEMDGLELTRLLKTDIKTCHIPIILLTAKAELEHKLEGLEEGADSYIPKPFNSKHLQIRVKKLLELRSKIREHYKVSLDFREDFGNLSRMDRKFINELTRIIEQNIGKEDLSVDELGQRAGMSRVHLYRKIKKLTDMSVSEFANSVKLRKSLELLKNSGKSIAEIAYESGFSSPSYFTRCFKDQFKMSPSEFRQRTEY</sequence>
<feature type="domain" description="Response regulatory" evidence="17">
    <location>
        <begin position="634"/>
        <end position="749"/>
    </location>
</feature>
<keyword evidence="14" id="KW-0812">Transmembrane</keyword>
<dbReference type="FunFam" id="1.10.287.130:FF:000045">
    <property type="entry name" value="Two-component system sensor histidine kinase/response regulator"/>
    <property type="match status" value="1"/>
</dbReference>
<keyword evidence="5" id="KW-0547">Nucleotide-binding</keyword>
<dbReference type="InterPro" id="IPR036097">
    <property type="entry name" value="HisK_dim/P_sf"/>
</dbReference>
<feature type="domain" description="Histidine kinase" evidence="16">
    <location>
        <begin position="365"/>
        <end position="588"/>
    </location>
</feature>
<keyword evidence="14" id="KW-0472">Membrane</keyword>
<dbReference type="EC" id="2.7.13.3" evidence="2"/>
<dbReference type="SMART" id="SM00388">
    <property type="entry name" value="HisKA"/>
    <property type="match status" value="1"/>
</dbReference>
<gene>
    <name evidence="18" type="ORF">D1164_00770</name>
</gene>
<dbReference type="PANTHER" id="PTHR43547:SF2">
    <property type="entry name" value="HYBRID SIGNAL TRANSDUCTION HISTIDINE KINASE C"/>
    <property type="match status" value="1"/>
</dbReference>
<evidence type="ECO:0000259" key="16">
    <source>
        <dbReference type="PROSITE" id="PS50109"/>
    </source>
</evidence>
<dbReference type="GO" id="GO:0043565">
    <property type="term" value="F:sequence-specific DNA binding"/>
    <property type="evidence" value="ECO:0007669"/>
    <property type="project" value="InterPro"/>
</dbReference>
<dbReference type="SUPFAM" id="SSF53822">
    <property type="entry name" value="Periplasmic binding protein-like I"/>
    <property type="match status" value="1"/>
</dbReference>
<dbReference type="CDD" id="cd00082">
    <property type="entry name" value="HisKA"/>
    <property type="match status" value="1"/>
</dbReference>
<dbReference type="Gene3D" id="3.40.50.2300">
    <property type="match status" value="3"/>
</dbReference>
<dbReference type="SMART" id="SM00342">
    <property type="entry name" value="HTH_ARAC"/>
    <property type="match status" value="1"/>
</dbReference>
<evidence type="ECO:0000256" key="12">
    <source>
        <dbReference type="PROSITE-ProRule" id="PRU00169"/>
    </source>
</evidence>
<dbReference type="InterPro" id="IPR003594">
    <property type="entry name" value="HATPase_dom"/>
</dbReference>
<keyword evidence="4" id="KW-0808">Transferase</keyword>
<keyword evidence="14" id="KW-1133">Transmembrane helix</keyword>
<dbReference type="SMART" id="SM00448">
    <property type="entry name" value="REC"/>
    <property type="match status" value="1"/>
</dbReference>
<dbReference type="GO" id="GO:0003700">
    <property type="term" value="F:DNA-binding transcription factor activity"/>
    <property type="evidence" value="ECO:0007669"/>
    <property type="project" value="InterPro"/>
</dbReference>
<feature type="coiled-coil region" evidence="13">
    <location>
        <begin position="314"/>
        <end position="358"/>
    </location>
</feature>
<dbReference type="PROSITE" id="PS01124">
    <property type="entry name" value="HTH_ARAC_FAMILY_2"/>
    <property type="match status" value="1"/>
</dbReference>
<keyword evidence="8" id="KW-0902">Two-component regulatory system</keyword>
<evidence type="ECO:0000256" key="13">
    <source>
        <dbReference type="SAM" id="Coils"/>
    </source>
</evidence>
<dbReference type="Pfam" id="PF12833">
    <property type="entry name" value="HTH_18"/>
    <property type="match status" value="1"/>
</dbReference>
<dbReference type="InterPro" id="IPR018060">
    <property type="entry name" value="HTH_AraC"/>
</dbReference>
<dbReference type="InterPro" id="IPR011006">
    <property type="entry name" value="CheY-like_superfamily"/>
</dbReference>
<evidence type="ECO:0000256" key="7">
    <source>
        <dbReference type="ARBA" id="ARBA00022840"/>
    </source>
</evidence>
<dbReference type="SUPFAM" id="SSF52172">
    <property type="entry name" value="CheY-like"/>
    <property type="match status" value="1"/>
</dbReference>
<dbReference type="InterPro" id="IPR036890">
    <property type="entry name" value="HATPase_C_sf"/>
</dbReference>
<keyword evidence="13" id="KW-0175">Coiled coil</keyword>
<evidence type="ECO:0000256" key="5">
    <source>
        <dbReference type="ARBA" id="ARBA00022741"/>
    </source>
</evidence>
<dbReference type="InterPro" id="IPR001789">
    <property type="entry name" value="Sig_transdc_resp-reg_receiver"/>
</dbReference>
<evidence type="ECO:0000313" key="19">
    <source>
        <dbReference type="Proteomes" id="UP000266441"/>
    </source>
</evidence>
<keyword evidence="19" id="KW-1185">Reference proteome</keyword>
<accession>A0A399D784</accession>
<dbReference type="FunFam" id="3.30.565.10:FF:000037">
    <property type="entry name" value="Hybrid sensor histidine kinase/response regulator"/>
    <property type="match status" value="1"/>
</dbReference>
<keyword evidence="3 12" id="KW-0597">Phosphoprotein</keyword>
<evidence type="ECO:0000256" key="3">
    <source>
        <dbReference type="ARBA" id="ARBA00022553"/>
    </source>
</evidence>
<dbReference type="Gene3D" id="1.10.287.130">
    <property type="match status" value="1"/>
</dbReference>
<dbReference type="GO" id="GO:0005524">
    <property type="term" value="F:ATP binding"/>
    <property type="evidence" value="ECO:0007669"/>
    <property type="project" value="UniProtKB-KW"/>
</dbReference>
<dbReference type="PANTHER" id="PTHR43547">
    <property type="entry name" value="TWO-COMPONENT HISTIDINE KINASE"/>
    <property type="match status" value="1"/>
</dbReference>
<dbReference type="Proteomes" id="UP000266441">
    <property type="component" value="Unassembled WGS sequence"/>
</dbReference>
<dbReference type="EMBL" id="QWET01000001">
    <property type="protein sequence ID" value="RIH66998.1"/>
    <property type="molecule type" value="Genomic_DNA"/>
</dbReference>
<dbReference type="InterPro" id="IPR003661">
    <property type="entry name" value="HisK_dim/P_dom"/>
</dbReference>
<evidence type="ECO:0000259" key="17">
    <source>
        <dbReference type="PROSITE" id="PS50110"/>
    </source>
</evidence>
<dbReference type="PROSITE" id="PS50109">
    <property type="entry name" value="HIS_KIN"/>
    <property type="match status" value="1"/>
</dbReference>
<evidence type="ECO:0000259" key="15">
    <source>
        <dbReference type="PROSITE" id="PS01124"/>
    </source>
</evidence>
<keyword evidence="6" id="KW-0418">Kinase</keyword>
<dbReference type="PRINTS" id="PR00344">
    <property type="entry name" value="BCTRLSENSOR"/>
</dbReference>
<keyword evidence="11" id="KW-0804">Transcription</keyword>
<keyword evidence="7" id="KW-0067">ATP-binding</keyword>
<evidence type="ECO:0000256" key="6">
    <source>
        <dbReference type="ARBA" id="ARBA00022777"/>
    </source>
</evidence>
<evidence type="ECO:0000256" key="8">
    <source>
        <dbReference type="ARBA" id="ARBA00023012"/>
    </source>
</evidence>
<feature type="domain" description="HTH araC/xylS-type" evidence="15">
    <location>
        <begin position="781"/>
        <end position="880"/>
    </location>
</feature>
<dbReference type="InterPro" id="IPR028082">
    <property type="entry name" value="Peripla_BP_I"/>
</dbReference>
<evidence type="ECO:0000256" key="10">
    <source>
        <dbReference type="ARBA" id="ARBA00023125"/>
    </source>
</evidence>
<reference evidence="18 19" key="1">
    <citation type="journal article" date="2015" name="Int. J. Syst. Evol. Microbiol.">
        <title>Mariniphaga sediminis sp. nov., isolated from coastal sediment.</title>
        <authorList>
            <person name="Wang F.Q."/>
            <person name="Shen Q.Y."/>
            <person name="Chen G.J."/>
            <person name="Du Z.J."/>
        </authorList>
    </citation>
    <scope>NUCLEOTIDE SEQUENCE [LARGE SCALE GENOMIC DNA]</scope>
    <source>
        <strain evidence="18 19">SY21</strain>
    </source>
</reference>
<dbReference type="InterPro" id="IPR005467">
    <property type="entry name" value="His_kinase_dom"/>
</dbReference>
<evidence type="ECO:0000256" key="1">
    <source>
        <dbReference type="ARBA" id="ARBA00000085"/>
    </source>
</evidence>
<organism evidence="18 19">
    <name type="scientific">Mariniphaga sediminis</name>
    <dbReference type="NCBI Taxonomy" id="1628158"/>
    <lineage>
        <taxon>Bacteria</taxon>
        <taxon>Pseudomonadati</taxon>
        <taxon>Bacteroidota</taxon>
        <taxon>Bacteroidia</taxon>
        <taxon>Marinilabiliales</taxon>
        <taxon>Prolixibacteraceae</taxon>
        <taxon>Mariniphaga</taxon>
    </lineage>
</organism>
<dbReference type="Pfam" id="PF02518">
    <property type="entry name" value="HATPase_c"/>
    <property type="match status" value="1"/>
</dbReference>